<dbReference type="Proteomes" id="UP000236569">
    <property type="component" value="Unassembled WGS sequence"/>
</dbReference>
<evidence type="ECO:0000313" key="2">
    <source>
        <dbReference type="Proteomes" id="UP000236569"/>
    </source>
</evidence>
<dbReference type="EMBL" id="BFAG01000001">
    <property type="protein sequence ID" value="GBF03891.1"/>
    <property type="molecule type" value="Genomic_DNA"/>
</dbReference>
<keyword evidence="2" id="KW-1185">Reference proteome</keyword>
<protein>
    <recommendedName>
        <fullName evidence="3">NurA domain-containing protein</fullName>
    </recommendedName>
</protein>
<gene>
    <name evidence="1" type="ORF">DAERI_010063</name>
</gene>
<comment type="caution">
    <text evidence="1">The sequence shown here is derived from an EMBL/GenBank/DDBJ whole genome shotgun (WGS) entry which is preliminary data.</text>
</comment>
<accession>A0A2I9DGZ0</accession>
<name>A0A2I9DGZ0_9DEIO</name>
<sequence length="471" mass="52827">MPYSNEFAQHKILGHFTENPEVKKLIESLKDPEFPEDTRAGGRTDIPRRDWKPRWVIAIDGSHQEIPYEKGFPGAELGFVSVASVLINVELLIAESDKPTIDPVAFNRVQSANTLTAALPSTNMIRKSFTDARTSFRAAWKDLLENTRPAAKSETLLETYQALLKYKPTERDQKCPLMDACGEKDHPSPNYAAGTCGCGKFPVYPTDILRIHERFSDHSSNGESFGEVMRVLEHLYLVAYLRHMERVCRESGNWGMFEDTAIVMDGSLAVFGHPAWLSQAIKKELARINGVVREKTGGDILVFGIEKSGRFFDHWVRLDTKSKADFDREREEDEDPDAFPAYQAGRLTKQAVLLPDDGYIKKYVVPSVSDKPWGKDTYYGRPFLYKTRTGAMIVGISAILAAEQDERSTAEPGQFPRLGDMLDLLDLLVSMRYPNAIIPLIAAHAEAAIPLQMGEKVLDKLAREHIGKAIP</sequence>
<evidence type="ECO:0008006" key="3">
    <source>
        <dbReference type="Google" id="ProtNLM"/>
    </source>
</evidence>
<dbReference type="AlphaFoldDB" id="A0A2I9DGZ0"/>
<dbReference type="RefSeq" id="WP_103127500.1">
    <property type="nucleotide sequence ID" value="NZ_BFAG01000001.1"/>
</dbReference>
<organism evidence="1 2">
    <name type="scientific">Deinococcus aerius</name>
    <dbReference type="NCBI Taxonomy" id="200253"/>
    <lineage>
        <taxon>Bacteria</taxon>
        <taxon>Thermotogati</taxon>
        <taxon>Deinococcota</taxon>
        <taxon>Deinococci</taxon>
        <taxon>Deinococcales</taxon>
        <taxon>Deinococcaceae</taxon>
        <taxon>Deinococcus</taxon>
    </lineage>
</organism>
<dbReference type="OrthoDB" id="63920at2"/>
<proteinExistence type="predicted"/>
<evidence type="ECO:0000313" key="1">
    <source>
        <dbReference type="EMBL" id="GBF03891.1"/>
    </source>
</evidence>
<reference evidence="2" key="1">
    <citation type="submission" date="2018-01" db="EMBL/GenBank/DDBJ databases">
        <title>Draft Genome Sequence of the Radioresistant Bacterium Deinococcus aerius TR0125, Isolated from the Higher Atmosphere above Japan.</title>
        <authorList>
            <person name="Satoh K."/>
            <person name="Arai H."/>
            <person name="Sanzen T."/>
            <person name="Kawaguchi Y."/>
            <person name="Hayashi H."/>
            <person name="Yokobori S."/>
            <person name="Yamagishi A."/>
            <person name="Oono Y."/>
            <person name="Narumi I."/>
        </authorList>
    </citation>
    <scope>NUCLEOTIDE SEQUENCE [LARGE SCALE GENOMIC DNA]</scope>
    <source>
        <strain evidence="2">TR0125</strain>
    </source>
</reference>